<protein>
    <submittedName>
        <fullName evidence="1">Uncharacterized protein</fullName>
    </submittedName>
</protein>
<reference evidence="1 2" key="1">
    <citation type="journal article" date="2019" name="Mol. Biol. Evol.">
        <title>Blast fungal genomes show frequent chromosomal changes, gene gains and losses, and effector gene turnover.</title>
        <authorList>
            <person name="Gomez Luciano L.B."/>
            <person name="Jason Tsai I."/>
            <person name="Chuma I."/>
            <person name="Tosa Y."/>
            <person name="Chen Y.H."/>
            <person name="Li J.Y."/>
            <person name="Li M.Y."/>
            <person name="Jade Lu M.Y."/>
            <person name="Nakayashiki H."/>
            <person name="Li W.H."/>
        </authorList>
    </citation>
    <scope>NUCLEOTIDE SEQUENCE [LARGE SCALE GENOMIC DNA]</scope>
    <source>
        <strain evidence="1">MZ5-1-6</strain>
    </source>
</reference>
<organism evidence="1 2">
    <name type="scientific">Pyricularia oryzae</name>
    <name type="common">Rice blast fungus</name>
    <name type="synonym">Magnaporthe oryzae</name>
    <dbReference type="NCBI Taxonomy" id="318829"/>
    <lineage>
        <taxon>Eukaryota</taxon>
        <taxon>Fungi</taxon>
        <taxon>Dikarya</taxon>
        <taxon>Ascomycota</taxon>
        <taxon>Pezizomycotina</taxon>
        <taxon>Sordariomycetes</taxon>
        <taxon>Sordariomycetidae</taxon>
        <taxon>Magnaporthales</taxon>
        <taxon>Pyriculariaceae</taxon>
        <taxon>Pyricularia</taxon>
    </lineage>
</organism>
<dbReference type="EMBL" id="CP034208">
    <property type="protein sequence ID" value="QBZ63354.1"/>
    <property type="molecule type" value="Genomic_DNA"/>
</dbReference>
<dbReference type="AlphaFoldDB" id="A0A4P7NMC9"/>
<dbReference type="Proteomes" id="UP000294847">
    <property type="component" value="Chromosome 5"/>
</dbReference>
<sequence>MEKIAPRSLVSGEEEAQLSWPATNEAASGPGVVFERGLAVVIVVCREPTGVMVYPEKVGSGQPLIVKDGGLEQFQNPGKLIACAHE</sequence>
<name>A0A4P7NMC9_PYROR</name>
<accession>A0A4P7NMC9</accession>
<proteinExistence type="predicted"/>
<evidence type="ECO:0000313" key="2">
    <source>
        <dbReference type="Proteomes" id="UP000294847"/>
    </source>
</evidence>
<gene>
    <name evidence="1" type="ORF">PoMZ_12252</name>
</gene>
<evidence type="ECO:0000313" key="1">
    <source>
        <dbReference type="EMBL" id="QBZ63354.1"/>
    </source>
</evidence>